<evidence type="ECO:0000313" key="4">
    <source>
        <dbReference type="Proteomes" id="UP001497644"/>
    </source>
</evidence>
<feature type="compositionally biased region" description="Basic and acidic residues" evidence="1">
    <location>
        <begin position="67"/>
        <end position="83"/>
    </location>
</feature>
<keyword evidence="4" id="KW-1185">Reference proteome</keyword>
<feature type="transmembrane region" description="Helical" evidence="2">
    <location>
        <begin position="40"/>
        <end position="58"/>
    </location>
</feature>
<feature type="region of interest" description="Disordered" evidence="1">
    <location>
        <begin position="61"/>
        <end position="86"/>
    </location>
</feature>
<keyword evidence="2" id="KW-1133">Transmembrane helix</keyword>
<protein>
    <recommendedName>
        <fullName evidence="5">Transmembrane protein</fullName>
    </recommendedName>
</protein>
<keyword evidence="2" id="KW-0472">Membrane</keyword>
<evidence type="ECO:0008006" key="5">
    <source>
        <dbReference type="Google" id="ProtNLM"/>
    </source>
</evidence>
<sequence length="109" mass="12796">MFYIYEGSVDPKRDIYVLRGLLGLLAWCGGSRRILCTFPLFLSFLFFFFHQFSIFISYRSSASSGRDSSEFSKERKKNEESLSKRRYASLSHSRFDRVYLCVSERACIL</sequence>
<dbReference type="EMBL" id="OZ034824">
    <property type="protein sequence ID" value="CAL1673825.1"/>
    <property type="molecule type" value="Genomic_DNA"/>
</dbReference>
<gene>
    <name evidence="3" type="ORF">LPLAT_LOCUS631</name>
</gene>
<dbReference type="Proteomes" id="UP001497644">
    <property type="component" value="Chromosome 1"/>
</dbReference>
<name>A0AAV2N2N2_9HYME</name>
<dbReference type="AlphaFoldDB" id="A0AAV2N2N2"/>
<evidence type="ECO:0000256" key="2">
    <source>
        <dbReference type="SAM" id="Phobius"/>
    </source>
</evidence>
<evidence type="ECO:0000256" key="1">
    <source>
        <dbReference type="SAM" id="MobiDB-lite"/>
    </source>
</evidence>
<accession>A0AAV2N2N2</accession>
<organism evidence="3 4">
    <name type="scientific">Lasius platythorax</name>
    <dbReference type="NCBI Taxonomy" id="488582"/>
    <lineage>
        <taxon>Eukaryota</taxon>
        <taxon>Metazoa</taxon>
        <taxon>Ecdysozoa</taxon>
        <taxon>Arthropoda</taxon>
        <taxon>Hexapoda</taxon>
        <taxon>Insecta</taxon>
        <taxon>Pterygota</taxon>
        <taxon>Neoptera</taxon>
        <taxon>Endopterygota</taxon>
        <taxon>Hymenoptera</taxon>
        <taxon>Apocrita</taxon>
        <taxon>Aculeata</taxon>
        <taxon>Formicoidea</taxon>
        <taxon>Formicidae</taxon>
        <taxon>Formicinae</taxon>
        <taxon>Lasius</taxon>
        <taxon>Lasius</taxon>
    </lineage>
</organism>
<proteinExistence type="predicted"/>
<evidence type="ECO:0000313" key="3">
    <source>
        <dbReference type="EMBL" id="CAL1673825.1"/>
    </source>
</evidence>
<keyword evidence="2" id="KW-0812">Transmembrane</keyword>
<reference evidence="3 4" key="1">
    <citation type="submission" date="2024-04" db="EMBL/GenBank/DDBJ databases">
        <authorList>
            <consortium name="Molecular Ecology Group"/>
        </authorList>
    </citation>
    <scope>NUCLEOTIDE SEQUENCE [LARGE SCALE GENOMIC DNA]</scope>
</reference>